<sequence length="208" mass="23853">MAKNPLHYQLTEYDCGPTAMLDAISYLFQREEIPPEIIRNVMLYCLDCYNMEGAPGKSGTSHMAMMFLSNWLKQFSRVGQLPVTSEYIAENQVHLGKGGRLDDILTRGGAAVVRLWLDEWHYVMLSGIKDGMVYMFDPYFRDTPYEDYPQVQVVLHQPFAYNRIVPADMFNTTELSLYALGPVEEREAVLLGNQNTLLTAEKTIEYFI</sequence>
<reference evidence="1 2" key="1">
    <citation type="submission" date="2019-08" db="EMBL/GenBank/DDBJ databases">
        <title>In-depth cultivation of the pig gut microbiome towards novel bacterial diversity and tailored functional studies.</title>
        <authorList>
            <person name="Wylensek D."/>
            <person name="Hitch T.C.A."/>
            <person name="Clavel T."/>
        </authorList>
    </citation>
    <scope>NUCLEOTIDE SEQUENCE [LARGE SCALE GENOMIC DNA]</scope>
    <source>
        <strain evidence="1 2">WCA-693-APC-5D-A</strain>
    </source>
</reference>
<evidence type="ECO:0000313" key="1">
    <source>
        <dbReference type="EMBL" id="MSU09714.1"/>
    </source>
</evidence>
<organism evidence="1 2">
    <name type="scientific">Anaerovibrio slackiae</name>
    <dbReference type="NCBI Taxonomy" id="2652309"/>
    <lineage>
        <taxon>Bacteria</taxon>
        <taxon>Bacillati</taxon>
        <taxon>Bacillota</taxon>
        <taxon>Negativicutes</taxon>
        <taxon>Selenomonadales</taxon>
        <taxon>Selenomonadaceae</taxon>
        <taxon>Anaerovibrio</taxon>
    </lineage>
</organism>
<name>A0A6I2UJF1_9FIRM</name>
<dbReference type="RefSeq" id="WP_154407882.1">
    <property type="nucleotide sequence ID" value="NZ_JAQXJM010000028.1"/>
</dbReference>
<dbReference type="GeneID" id="96779663"/>
<dbReference type="Proteomes" id="UP000433181">
    <property type="component" value="Unassembled WGS sequence"/>
</dbReference>
<dbReference type="Gene3D" id="3.90.70.10">
    <property type="entry name" value="Cysteine proteinases"/>
    <property type="match status" value="1"/>
</dbReference>
<evidence type="ECO:0000313" key="2">
    <source>
        <dbReference type="Proteomes" id="UP000433181"/>
    </source>
</evidence>
<proteinExistence type="predicted"/>
<accession>A0A6I2UJF1</accession>
<gene>
    <name evidence="1" type="ORF">FYJ84_12070</name>
</gene>
<keyword evidence="2" id="KW-1185">Reference proteome</keyword>
<protein>
    <submittedName>
        <fullName evidence="1">Peptidase C39</fullName>
    </submittedName>
</protein>
<comment type="caution">
    <text evidence="1">The sequence shown here is derived from an EMBL/GenBank/DDBJ whole genome shotgun (WGS) entry which is preliminary data.</text>
</comment>
<dbReference type="AlphaFoldDB" id="A0A6I2UJF1"/>
<dbReference type="EMBL" id="VUNR01000031">
    <property type="protein sequence ID" value="MSU09714.1"/>
    <property type="molecule type" value="Genomic_DNA"/>
</dbReference>